<dbReference type="Proteomes" id="UP001171111">
    <property type="component" value="Unassembled WGS sequence"/>
</dbReference>
<reference evidence="1 2" key="1">
    <citation type="submission" date="2023-06" db="EMBL/GenBank/DDBJ databases">
        <title>Campylobacter magnum sp. nov., isolated from cecal contents of domestic pigs (Sus scrofa domesticus).</title>
        <authorList>
            <person name="Papic B."/>
            <person name="Gruntar I."/>
        </authorList>
    </citation>
    <scope>NUCLEOTIDE SEQUENCE [LARGE SCALE GENOMIC DNA]</scope>
    <source>
        <strain evidence="2">34484-21</strain>
    </source>
</reference>
<name>A0ABT8T9A1_9BACT</name>
<dbReference type="RefSeq" id="WP_302244853.1">
    <property type="nucleotide sequence ID" value="NZ_JAULJQ010000012.1"/>
</dbReference>
<dbReference type="EMBL" id="JAULJQ010000012">
    <property type="protein sequence ID" value="MDO2410070.1"/>
    <property type="molecule type" value="Genomic_DNA"/>
</dbReference>
<sequence>MEKFVAVKDEDFRYWPGEYFNYWIDDSYYKLDKFGGSDSRTFKDFFKQFCEECFKTNVDMAYDTKICPGFQVLRSEDGAYASIIGSIEYSVDYYTARDIESEEDDFIRSELYFNKSELCLNNKKKNNSAKSDVQQNHEQNNKDKRFLELFVFNIRNGFKVMVVAKYIWENIYTKKPTKRNEHIKACIEQAKWYKENCKCLFYNDEKAKGDESEELCVALFIAPIVCKQNERDKRGDEEFYKNGEETIIELNKTILEINKELGNNESNSGLITGILEWKNLNFNPYEGTDDTISHTYIGALVLK</sequence>
<keyword evidence="2" id="KW-1185">Reference proteome</keyword>
<evidence type="ECO:0000313" key="1">
    <source>
        <dbReference type="EMBL" id="MDO2410070.1"/>
    </source>
</evidence>
<protein>
    <submittedName>
        <fullName evidence="1">Uncharacterized protein</fullName>
    </submittedName>
</protein>
<gene>
    <name evidence="1" type="ORF">Q2362_08225</name>
</gene>
<organism evidence="1 2">
    <name type="scientific">Campylobacter magnus</name>
    <dbReference type="NCBI Taxonomy" id="3026462"/>
    <lineage>
        <taxon>Bacteria</taxon>
        <taxon>Pseudomonadati</taxon>
        <taxon>Campylobacterota</taxon>
        <taxon>Epsilonproteobacteria</taxon>
        <taxon>Campylobacterales</taxon>
        <taxon>Campylobacteraceae</taxon>
        <taxon>Campylobacter</taxon>
    </lineage>
</organism>
<proteinExistence type="predicted"/>
<accession>A0ABT8T9A1</accession>
<evidence type="ECO:0000313" key="2">
    <source>
        <dbReference type="Proteomes" id="UP001171111"/>
    </source>
</evidence>
<comment type="caution">
    <text evidence="1">The sequence shown here is derived from an EMBL/GenBank/DDBJ whole genome shotgun (WGS) entry which is preliminary data.</text>
</comment>